<dbReference type="InterPro" id="IPR003661">
    <property type="entry name" value="HisK_dim/P_dom"/>
</dbReference>
<dbReference type="Gene3D" id="3.30.450.20">
    <property type="entry name" value="PAS domain"/>
    <property type="match status" value="1"/>
</dbReference>
<gene>
    <name evidence="8" type="ORF">BCL74_2021</name>
</gene>
<evidence type="ECO:0000256" key="5">
    <source>
        <dbReference type="ARBA" id="ARBA00022777"/>
    </source>
</evidence>
<dbReference type="CDD" id="cd00082">
    <property type="entry name" value="HisKA"/>
    <property type="match status" value="1"/>
</dbReference>
<keyword evidence="3" id="KW-0597">Phosphoprotein</keyword>
<dbReference type="InterPro" id="IPR050736">
    <property type="entry name" value="Sensor_HK_Regulatory"/>
</dbReference>
<dbReference type="SUPFAM" id="SSF55874">
    <property type="entry name" value="ATPase domain of HSP90 chaperone/DNA topoisomerase II/histidine kinase"/>
    <property type="match status" value="1"/>
</dbReference>
<dbReference type="SUPFAM" id="SSF47384">
    <property type="entry name" value="Homodimeric domain of signal transducing histidine kinase"/>
    <property type="match status" value="1"/>
</dbReference>
<organism evidence="8 9">
    <name type="scientific">Oceanibaculum indicum</name>
    <dbReference type="NCBI Taxonomy" id="526216"/>
    <lineage>
        <taxon>Bacteria</taxon>
        <taxon>Pseudomonadati</taxon>
        <taxon>Pseudomonadota</taxon>
        <taxon>Alphaproteobacteria</taxon>
        <taxon>Rhodospirillales</taxon>
        <taxon>Oceanibaculaceae</taxon>
        <taxon>Oceanibaculum</taxon>
    </lineage>
</organism>
<dbReference type="Pfam" id="PF12860">
    <property type="entry name" value="PAS_7"/>
    <property type="match status" value="1"/>
</dbReference>
<dbReference type="InterPro" id="IPR004358">
    <property type="entry name" value="Sig_transdc_His_kin-like_C"/>
</dbReference>
<dbReference type="Pfam" id="PF00512">
    <property type="entry name" value="HisKA"/>
    <property type="match status" value="1"/>
</dbReference>
<keyword evidence="5 8" id="KW-0418">Kinase</keyword>
<dbReference type="SMART" id="SM00388">
    <property type="entry name" value="HisKA"/>
    <property type="match status" value="1"/>
</dbReference>
<evidence type="ECO:0000313" key="8">
    <source>
        <dbReference type="EMBL" id="RKQ70083.1"/>
    </source>
</evidence>
<dbReference type="Proteomes" id="UP000277424">
    <property type="component" value="Unassembled WGS sequence"/>
</dbReference>
<evidence type="ECO:0000256" key="2">
    <source>
        <dbReference type="ARBA" id="ARBA00012438"/>
    </source>
</evidence>
<keyword evidence="6" id="KW-0902">Two-component regulatory system</keyword>
<dbReference type="PRINTS" id="PR00344">
    <property type="entry name" value="BCTRLSENSOR"/>
</dbReference>
<dbReference type="Gene3D" id="3.30.565.10">
    <property type="entry name" value="Histidine kinase-like ATPase, C-terminal domain"/>
    <property type="match status" value="1"/>
</dbReference>
<evidence type="ECO:0000256" key="1">
    <source>
        <dbReference type="ARBA" id="ARBA00000085"/>
    </source>
</evidence>
<dbReference type="EMBL" id="RBIG01000002">
    <property type="protein sequence ID" value="RKQ70083.1"/>
    <property type="molecule type" value="Genomic_DNA"/>
</dbReference>
<name>A0A420WGH2_9PROT</name>
<dbReference type="Gene3D" id="1.10.287.130">
    <property type="match status" value="1"/>
</dbReference>
<sequence>MRAELIEQALEASDVAVVIYDAADRMVVCNQAFRNFYPDWSPHFRTGRLRLDILRDCLVAGLIPPKDEVSGEAWVARLVLERQPPWSNPEQQLADGRWLRGELKQLADGGILVTQVDITADKQREMTLLLQRSEAERAERSKTEFLSNMTHELRTPLNAILGFSELIMGEVNGPLGDPRYRTYAASIRESGEYLLSIINDLLDMAKFNAGRTQLVEARVDIAGIVAAVARMVDGRARNGGVMLQAALEPPVPDLLADERQLKQMLLNLASNAVKFTPSGGEVQITGTMTEEGGYALSVRDTGIGMTEADIPVALSPFGQIDSPLARGHHGTGLGLPLVKSMIEAHGGRLLLSSRPGKGTMATLLLPARRVLTDRAAPAGEQTAK</sequence>
<dbReference type="SMART" id="SM00387">
    <property type="entry name" value="HATPase_c"/>
    <property type="match status" value="1"/>
</dbReference>
<evidence type="ECO:0000256" key="6">
    <source>
        <dbReference type="ARBA" id="ARBA00023012"/>
    </source>
</evidence>
<dbReference type="InterPro" id="IPR005467">
    <property type="entry name" value="His_kinase_dom"/>
</dbReference>
<protein>
    <recommendedName>
        <fullName evidence="2">histidine kinase</fullName>
        <ecNumber evidence="2">2.7.13.3</ecNumber>
    </recommendedName>
</protein>
<comment type="catalytic activity">
    <reaction evidence="1">
        <text>ATP + protein L-histidine = ADP + protein N-phospho-L-histidine.</text>
        <dbReference type="EC" id="2.7.13.3"/>
    </reaction>
</comment>
<comment type="caution">
    <text evidence="8">The sequence shown here is derived from an EMBL/GenBank/DDBJ whole genome shotgun (WGS) entry which is preliminary data.</text>
</comment>
<keyword evidence="4" id="KW-0808">Transferase</keyword>
<dbReference type="OrthoDB" id="6115735at2"/>
<dbReference type="EC" id="2.7.13.3" evidence="2"/>
<proteinExistence type="predicted"/>
<dbReference type="InterPro" id="IPR036097">
    <property type="entry name" value="HisK_dim/P_sf"/>
</dbReference>
<evidence type="ECO:0000259" key="7">
    <source>
        <dbReference type="PROSITE" id="PS50109"/>
    </source>
</evidence>
<dbReference type="InterPro" id="IPR036890">
    <property type="entry name" value="HATPase_C_sf"/>
</dbReference>
<dbReference type="Pfam" id="PF02518">
    <property type="entry name" value="HATPase_c"/>
    <property type="match status" value="1"/>
</dbReference>
<reference evidence="8 9" key="1">
    <citation type="submission" date="2018-10" db="EMBL/GenBank/DDBJ databases">
        <title>Comparative analysis of microorganisms from saline springs in Andes Mountain Range, Colombia.</title>
        <authorList>
            <person name="Rubin E."/>
        </authorList>
    </citation>
    <scope>NUCLEOTIDE SEQUENCE [LARGE SCALE GENOMIC DNA]</scope>
    <source>
        <strain evidence="8 9">USBA 36</strain>
    </source>
</reference>
<dbReference type="InterPro" id="IPR003594">
    <property type="entry name" value="HATPase_dom"/>
</dbReference>
<dbReference type="RefSeq" id="WP_121219642.1">
    <property type="nucleotide sequence ID" value="NZ_RBIG01000002.1"/>
</dbReference>
<dbReference type="AlphaFoldDB" id="A0A420WGH2"/>
<feature type="domain" description="Histidine kinase" evidence="7">
    <location>
        <begin position="148"/>
        <end position="369"/>
    </location>
</feature>
<evidence type="ECO:0000313" key="9">
    <source>
        <dbReference type="Proteomes" id="UP000277424"/>
    </source>
</evidence>
<evidence type="ECO:0000256" key="4">
    <source>
        <dbReference type="ARBA" id="ARBA00022679"/>
    </source>
</evidence>
<dbReference type="PANTHER" id="PTHR43711:SF26">
    <property type="entry name" value="SENSOR HISTIDINE KINASE RCSC"/>
    <property type="match status" value="1"/>
</dbReference>
<dbReference type="PROSITE" id="PS50109">
    <property type="entry name" value="HIS_KIN"/>
    <property type="match status" value="1"/>
</dbReference>
<dbReference type="PANTHER" id="PTHR43711">
    <property type="entry name" value="TWO-COMPONENT HISTIDINE KINASE"/>
    <property type="match status" value="1"/>
</dbReference>
<accession>A0A420WGH2</accession>
<dbReference type="GO" id="GO:0000155">
    <property type="term" value="F:phosphorelay sensor kinase activity"/>
    <property type="evidence" value="ECO:0007669"/>
    <property type="project" value="InterPro"/>
</dbReference>
<evidence type="ECO:0000256" key="3">
    <source>
        <dbReference type="ARBA" id="ARBA00022553"/>
    </source>
</evidence>